<feature type="region of interest" description="Disordered" evidence="2">
    <location>
        <begin position="1418"/>
        <end position="1437"/>
    </location>
</feature>
<dbReference type="EMBL" id="SNXZ01000002">
    <property type="protein sequence ID" value="TDQ00954.1"/>
    <property type="molecule type" value="Genomic_DNA"/>
</dbReference>
<dbReference type="RefSeq" id="WP_133849600.1">
    <property type="nucleotide sequence ID" value="NZ_SNXZ01000002.1"/>
</dbReference>
<dbReference type="SUPFAM" id="SSF140453">
    <property type="entry name" value="EsxAB dimer-like"/>
    <property type="match status" value="1"/>
</dbReference>
<dbReference type="PANTHER" id="PTHR32305:SF15">
    <property type="entry name" value="PROTEIN RHSA-RELATED"/>
    <property type="match status" value="1"/>
</dbReference>
<dbReference type="Pfam" id="PF05593">
    <property type="entry name" value="RHS_repeat"/>
    <property type="match status" value="6"/>
</dbReference>
<keyword evidence="1" id="KW-0677">Repeat</keyword>
<dbReference type="InterPro" id="IPR028048">
    <property type="entry name" value="Tox-HNH-EHHH"/>
</dbReference>
<dbReference type="Pfam" id="PF20148">
    <property type="entry name" value="DUF6531"/>
    <property type="match status" value="1"/>
</dbReference>
<evidence type="ECO:0000259" key="3">
    <source>
        <dbReference type="Pfam" id="PF15657"/>
    </source>
</evidence>
<organism evidence="6 7">
    <name type="scientific">Labedaea rhizosphaerae</name>
    <dbReference type="NCBI Taxonomy" id="598644"/>
    <lineage>
        <taxon>Bacteria</taxon>
        <taxon>Bacillati</taxon>
        <taxon>Actinomycetota</taxon>
        <taxon>Actinomycetes</taxon>
        <taxon>Pseudonocardiales</taxon>
        <taxon>Pseudonocardiaceae</taxon>
        <taxon>Labedaea</taxon>
    </lineage>
</organism>
<gene>
    <name evidence="6" type="ORF">EV186_102820</name>
</gene>
<dbReference type="InterPro" id="IPR045351">
    <property type="entry name" value="DUF6531"/>
</dbReference>
<evidence type="ECO:0000313" key="6">
    <source>
        <dbReference type="EMBL" id="TDQ00954.1"/>
    </source>
</evidence>
<dbReference type="InterPro" id="IPR031325">
    <property type="entry name" value="RHS_repeat"/>
</dbReference>
<dbReference type="OrthoDB" id="4981820at2"/>
<feature type="compositionally biased region" description="Low complexity" evidence="2">
    <location>
        <begin position="261"/>
        <end position="272"/>
    </location>
</feature>
<dbReference type="InterPro" id="IPR006530">
    <property type="entry name" value="YD"/>
</dbReference>
<dbReference type="Gene3D" id="2.180.10.10">
    <property type="entry name" value="RHS repeat-associated core"/>
    <property type="match status" value="3"/>
</dbReference>
<dbReference type="InterPro" id="IPR056823">
    <property type="entry name" value="TEN-like_YD-shell"/>
</dbReference>
<dbReference type="InterPro" id="IPR036689">
    <property type="entry name" value="ESAT-6-like_sf"/>
</dbReference>
<sequence length="1475" mass="162637">MTGYQDTQDPVALLNREPDTSGGPTVEQAVQDAGIEVQAVDWVWRKVVGESLVKTIVEPITGDFEKIAKQAGEWENVCDALQAVRNNLNSGLQELDQAWTGDAAQAFKGLIGNQWTLAIEADAQAAKLIGIALNKVADGSNKACGKILDLIKKLVDKLIEAAAMLPIPVVGWARAVKLVYDGIELYNAIMSLINGIKSIIEGAQQVIQGIKQVGSALSKLKDVRNLNDLVNVANETGEGVATAKGGVDNIKDGFGDVKDGATSAASAASNAHTHAHEPTNPHGNTDKGSNNNGDGTVPASTTTKPGDPNSTPKNDPNASPNRPADPNATRTPDDWRPCENDPVDVATGDVVLTQLDAELLGVLPLVLRRTHVSSYRAGRSFGRSWASTLDQRLEVDREGAVFVAEDGMLLVYPTQGVGETVLPQAGPRWPLTRSATGYELTQHETGRTLHFPERPTIDRPLTAVVDRNGNRIDFDRAPGDVVTAVRHSGGYRVDVLSDAGRVTELRLNNPAGRDVTLVKFGHDDAGNLATVTNSSDRPLVFTYDSDGRITQWTDRNGRWYRYLYDQNGRCIANEGSDGFLNGTFVHDPVRRTTRFTNALGNTTIYLMDERHNVVAVTDPLGNTTTSVWDEHNQLVSRTDPLGRTTRRDFDADGRLVRVVRPDGTESRAQYNAFGQPTTVVDADGSTWRQEYDECGNLVARTDPAGFVRRYEYTKAGHLVRAVNEAGAVRTVRTDAAGLPVEITDPLGAQLRHVRDPFGRIAETIDPLGGRTRYQWSIEGRMIARTAPNGGTEQWRFDGEGAQLEFQDASGAVSRTITTHFDLPRLQTLPDGSTLAFSYDTNLNLTRVTNGAGQSWVYEYDAADRLVRETDFAGRPVSYEYDAAGQLVARVNGAGERWEYARDAMGKVTRKQSGDLVSEFEFDAMGRLVRAVNADAEVTMTRDPLGRVVAEAVNGRVSTYGYDPAGNRVLRRLPSGSETTWQYDANRRPVAMSTAGRTMTFAYDGSGHEVRRQVDAVTFDQSWDPTFGLTGQTITSAAGTVRQRRFRYRFNSQLTAIEDQLDGDRTLTLDDQGRVTAVDGPSWQERYRYDATGNLAEASWPGGDDTAGDREYVDNRLVRAGSTRFQHDRNGRVVLRQAKRLSHKPATWRYTWNAEDRLTGVVTPDGTRWRYRYDALGRRIAKQRLTEHGEVAAETTFCWDGDVLAEQTESGGTTTCWTYHRGSYKPLTQVVRRQDQVDEQFFAIVTDLVGTPTELLDTDGNVAWHQRRSVWGHVVGTSGADGVEMPLRFPGQYHDPETGWHYNFHRYYDPESARYVSTDPLGLTPSANPNAYVNNPFEWLDPLGLAPCNTYHATRDDALNAAYDRAGIPRGTEPDQVWEVGDDHNRHGDPNYRYSEDRGSHGVYRQFETDNGSRVIAEHTNDPNAPGPHFHAGEPKGDPSRNFVDFGWSDAHNRDVERYGQMGGKHHIFYGVTPPS</sequence>
<feature type="compositionally biased region" description="Polar residues" evidence="2">
    <location>
        <begin position="281"/>
        <end position="320"/>
    </location>
</feature>
<dbReference type="SUPFAM" id="SSF69304">
    <property type="entry name" value="Tricorn protease N-terminal domain"/>
    <property type="match status" value="1"/>
</dbReference>
<feature type="domain" description="HNH/Endo VII superfamily nuclease toxins" evidence="3">
    <location>
        <begin position="1390"/>
        <end position="1469"/>
    </location>
</feature>
<dbReference type="PANTHER" id="PTHR32305">
    <property type="match status" value="1"/>
</dbReference>
<evidence type="ECO:0000259" key="5">
    <source>
        <dbReference type="Pfam" id="PF25023"/>
    </source>
</evidence>
<dbReference type="NCBIfam" id="TIGR03696">
    <property type="entry name" value="Rhs_assc_core"/>
    <property type="match status" value="1"/>
</dbReference>
<dbReference type="InterPro" id="IPR050708">
    <property type="entry name" value="T6SS_VgrG/RHS"/>
</dbReference>
<accession>A0A4R6SGT7</accession>
<evidence type="ECO:0000313" key="7">
    <source>
        <dbReference type="Proteomes" id="UP000295444"/>
    </source>
</evidence>
<dbReference type="SUPFAM" id="SSF82171">
    <property type="entry name" value="DPP6 N-terminal domain-like"/>
    <property type="match status" value="1"/>
</dbReference>
<name>A0A4R6SGT7_LABRH</name>
<dbReference type="Pfam" id="PF25023">
    <property type="entry name" value="TEN_YD-shell"/>
    <property type="match status" value="1"/>
</dbReference>
<reference evidence="6 7" key="1">
    <citation type="submission" date="2019-03" db="EMBL/GenBank/DDBJ databases">
        <title>Genomic Encyclopedia of Type Strains, Phase IV (KMG-IV): sequencing the most valuable type-strain genomes for metagenomic binning, comparative biology and taxonomic classification.</title>
        <authorList>
            <person name="Goeker M."/>
        </authorList>
    </citation>
    <scope>NUCLEOTIDE SEQUENCE [LARGE SCALE GENOMIC DNA]</scope>
    <source>
        <strain evidence="6 7">DSM 45361</strain>
    </source>
</reference>
<proteinExistence type="predicted"/>
<dbReference type="Proteomes" id="UP000295444">
    <property type="component" value="Unassembled WGS sequence"/>
</dbReference>
<keyword evidence="7" id="KW-1185">Reference proteome</keyword>
<dbReference type="InterPro" id="IPR022385">
    <property type="entry name" value="Rhs_assc_core"/>
</dbReference>
<protein>
    <submittedName>
        <fullName evidence="6">RHS repeat-associated protein</fullName>
    </submittedName>
</protein>
<evidence type="ECO:0000259" key="4">
    <source>
        <dbReference type="Pfam" id="PF20148"/>
    </source>
</evidence>
<comment type="caution">
    <text evidence="6">The sequence shown here is derived from an EMBL/GenBank/DDBJ whole genome shotgun (WGS) entry which is preliminary data.</text>
</comment>
<feature type="region of interest" description="Disordered" evidence="2">
    <location>
        <begin position="1"/>
        <end position="25"/>
    </location>
</feature>
<evidence type="ECO:0000256" key="1">
    <source>
        <dbReference type="ARBA" id="ARBA00022737"/>
    </source>
</evidence>
<dbReference type="NCBIfam" id="TIGR01643">
    <property type="entry name" value="YD_repeat_2x"/>
    <property type="match status" value="11"/>
</dbReference>
<evidence type="ECO:0000256" key="2">
    <source>
        <dbReference type="SAM" id="MobiDB-lite"/>
    </source>
</evidence>
<dbReference type="Pfam" id="PF15657">
    <property type="entry name" value="Tox-HNH-EHHH"/>
    <property type="match status" value="1"/>
</dbReference>
<feature type="region of interest" description="Disordered" evidence="2">
    <location>
        <begin position="261"/>
        <end position="342"/>
    </location>
</feature>
<dbReference type="Gene3D" id="1.10.287.1060">
    <property type="entry name" value="ESAT-6-like"/>
    <property type="match status" value="1"/>
</dbReference>
<feature type="domain" description="DUF6531" evidence="4">
    <location>
        <begin position="341"/>
        <end position="412"/>
    </location>
</feature>
<feature type="domain" description="Teneurin-like YD-shell" evidence="5">
    <location>
        <begin position="1042"/>
        <end position="1318"/>
    </location>
</feature>